<dbReference type="EMBL" id="JAKZHW010000002">
    <property type="protein sequence ID" value="MCH8617346.1"/>
    <property type="molecule type" value="Genomic_DNA"/>
</dbReference>
<dbReference type="RefSeq" id="WP_241448205.1">
    <property type="nucleotide sequence ID" value="NZ_JAKZHW010000002.1"/>
</dbReference>
<evidence type="ECO:0000313" key="2">
    <source>
        <dbReference type="Proteomes" id="UP001203058"/>
    </source>
</evidence>
<protein>
    <submittedName>
        <fullName evidence="1">Uncharacterized protein</fullName>
    </submittedName>
</protein>
<accession>A0ABS9VQU3</accession>
<proteinExistence type="predicted"/>
<organism evidence="1 2">
    <name type="scientific">Sphingomonas telluris</name>
    <dbReference type="NCBI Taxonomy" id="2907998"/>
    <lineage>
        <taxon>Bacteria</taxon>
        <taxon>Pseudomonadati</taxon>
        <taxon>Pseudomonadota</taxon>
        <taxon>Alphaproteobacteria</taxon>
        <taxon>Sphingomonadales</taxon>
        <taxon>Sphingomonadaceae</taxon>
        <taxon>Sphingomonas</taxon>
    </lineage>
</organism>
<dbReference type="Proteomes" id="UP001203058">
    <property type="component" value="Unassembled WGS sequence"/>
</dbReference>
<name>A0ABS9VQU3_9SPHN</name>
<gene>
    <name evidence="1" type="ORF">LZ016_14705</name>
</gene>
<reference evidence="1 2" key="1">
    <citation type="submission" date="2022-03" db="EMBL/GenBank/DDBJ databases">
        <authorList>
            <person name="Jo J.-H."/>
            <person name="Im W.-T."/>
        </authorList>
    </citation>
    <scope>NUCLEOTIDE SEQUENCE [LARGE SCALE GENOMIC DNA]</scope>
    <source>
        <strain evidence="1 2">SM33</strain>
    </source>
</reference>
<sequence length="64" mass="7195">MLLLAALAASAMPTATPQARATVRILRPVRVSKDDWLKLPAKQRREVVAIRDGQPVKLRLMEFE</sequence>
<comment type="caution">
    <text evidence="1">The sequence shown here is derived from an EMBL/GenBank/DDBJ whole genome shotgun (WGS) entry which is preliminary data.</text>
</comment>
<keyword evidence="2" id="KW-1185">Reference proteome</keyword>
<evidence type="ECO:0000313" key="1">
    <source>
        <dbReference type="EMBL" id="MCH8617346.1"/>
    </source>
</evidence>